<dbReference type="EMBL" id="KC792594">
    <property type="protein sequence ID" value="AHL25284.1"/>
    <property type="molecule type" value="Genomic_RNA"/>
</dbReference>
<reference evidence="3" key="1">
    <citation type="submission" date="2013-03" db="EMBL/GenBank/DDBJ databases">
        <title>Characterisation of double-stranded RNA elements in Rhizoctonia solani infecting potato crops in New Zealand.</title>
        <authorList>
            <person name="Das S."/>
            <person name="Falloon R.E."/>
            <person name="Stewart A."/>
            <person name="Pitman A.R."/>
        </authorList>
    </citation>
    <scope>NUCLEOTIDE SEQUENCE</scope>
    <source>
        <strain evidence="3">AG-3PT</strain>
    </source>
</reference>
<dbReference type="GO" id="GO:0006351">
    <property type="term" value="P:DNA-templated transcription"/>
    <property type="evidence" value="ECO:0007669"/>
    <property type="project" value="InterPro"/>
</dbReference>
<dbReference type="SUPFAM" id="SSF56672">
    <property type="entry name" value="DNA/RNA polymerases"/>
    <property type="match status" value="1"/>
</dbReference>
<dbReference type="GO" id="GO:0039694">
    <property type="term" value="P:viral RNA genome replication"/>
    <property type="evidence" value="ECO:0007669"/>
    <property type="project" value="InterPro"/>
</dbReference>
<organism evidence="3">
    <name type="scientific">Rhizoctonia virus RS002</name>
    <dbReference type="NCBI Taxonomy" id="1461373"/>
    <lineage>
        <taxon>Viruses</taxon>
    </lineage>
</organism>
<dbReference type="GO" id="GO:0003968">
    <property type="term" value="F:RNA-directed RNA polymerase activity"/>
    <property type="evidence" value="ECO:0007669"/>
    <property type="project" value="UniProtKB-KW"/>
</dbReference>
<dbReference type="InterPro" id="IPR007094">
    <property type="entry name" value="RNA-dir_pol_PSvirus"/>
</dbReference>
<dbReference type="GO" id="GO:0003723">
    <property type="term" value="F:RNA binding"/>
    <property type="evidence" value="ECO:0007669"/>
    <property type="project" value="InterPro"/>
</dbReference>
<feature type="non-terminal residue" evidence="3">
    <location>
        <position position="285"/>
    </location>
</feature>
<dbReference type="InterPro" id="IPR043502">
    <property type="entry name" value="DNA/RNA_pol_sf"/>
</dbReference>
<feature type="non-terminal residue" evidence="3">
    <location>
        <position position="1"/>
    </location>
</feature>
<keyword evidence="3" id="KW-0696">RNA-directed RNA polymerase</keyword>
<keyword evidence="3" id="KW-0808">Transferase</keyword>
<accession>A0A0C4K490</accession>
<dbReference type="Pfam" id="PF00978">
    <property type="entry name" value="RdRP_2"/>
    <property type="match status" value="1"/>
</dbReference>
<proteinExistence type="predicted"/>
<name>A0A0C4K490_9VIRU</name>
<evidence type="ECO:0000256" key="1">
    <source>
        <dbReference type="ARBA" id="ARBA00022953"/>
    </source>
</evidence>
<feature type="domain" description="RdRp catalytic" evidence="2">
    <location>
        <begin position="136"/>
        <end position="243"/>
    </location>
</feature>
<dbReference type="PROSITE" id="PS50507">
    <property type="entry name" value="RDRP_SSRNA_POS"/>
    <property type="match status" value="1"/>
</dbReference>
<keyword evidence="1" id="KW-0693">Viral RNA replication</keyword>
<evidence type="ECO:0000259" key="2">
    <source>
        <dbReference type="PROSITE" id="PS50507"/>
    </source>
</evidence>
<keyword evidence="3" id="KW-0548">Nucleotidyltransferase</keyword>
<evidence type="ECO:0000313" key="3">
    <source>
        <dbReference type="EMBL" id="AHL25284.1"/>
    </source>
</evidence>
<dbReference type="InterPro" id="IPR001788">
    <property type="entry name" value="RNA-dep_RNA_pol_alsuvir"/>
</dbReference>
<protein>
    <submittedName>
        <fullName evidence="3">RNA-dependent RNA polymerase</fullName>
    </submittedName>
</protein>
<sequence length="285" mass="32090">SLWSGLSKFVSLRSQPFDEGLYEHCFERRLQSWVSSRTVAQLTASVKRAGPDWDPLFVKLFLKSQRVKKIGKAHAAATKGQIVTDVSQAKLFRDQVWALYLEEVLLRRTRKNIYLHTRANFSDMQRWYTKYWVTGAGCTACDYTGWDSGVDESFTLLYSNVMRAFGIPDSVVDRFCSDRNNLRSFLGPMPAMQASGDRYTWLANTIGNMAVTGVSFDVGPKTAACFSGDDMIMCGYYDYRSSAASSQFIPKVIQAQLTEFCGFMYGSTRLHVSATVLLHRGTLAL</sequence>